<dbReference type="AlphaFoldDB" id="A0A9P4TWC3"/>
<protein>
    <recommendedName>
        <fullName evidence="1">Heterokaryon incompatibility domain-containing protein</fullName>
    </recommendedName>
</protein>
<feature type="domain" description="Heterokaryon incompatibility" evidence="1">
    <location>
        <begin position="44"/>
        <end position="129"/>
    </location>
</feature>
<reference evidence="2" key="1">
    <citation type="journal article" date="2020" name="Stud. Mycol.">
        <title>101 Dothideomycetes genomes: a test case for predicting lifestyles and emergence of pathogens.</title>
        <authorList>
            <person name="Haridas S."/>
            <person name="Albert R."/>
            <person name="Binder M."/>
            <person name="Bloem J."/>
            <person name="Labutti K."/>
            <person name="Salamov A."/>
            <person name="Andreopoulos B."/>
            <person name="Baker S."/>
            <person name="Barry K."/>
            <person name="Bills G."/>
            <person name="Bluhm B."/>
            <person name="Cannon C."/>
            <person name="Castanera R."/>
            <person name="Culley D."/>
            <person name="Daum C."/>
            <person name="Ezra D."/>
            <person name="Gonzalez J."/>
            <person name="Henrissat B."/>
            <person name="Kuo A."/>
            <person name="Liang C."/>
            <person name="Lipzen A."/>
            <person name="Lutzoni F."/>
            <person name="Magnuson J."/>
            <person name="Mondo S."/>
            <person name="Nolan M."/>
            <person name="Ohm R."/>
            <person name="Pangilinan J."/>
            <person name="Park H.-J."/>
            <person name="Ramirez L."/>
            <person name="Alfaro M."/>
            <person name="Sun H."/>
            <person name="Tritt A."/>
            <person name="Yoshinaga Y."/>
            <person name="Zwiers L.-H."/>
            <person name="Turgeon B."/>
            <person name="Goodwin S."/>
            <person name="Spatafora J."/>
            <person name="Crous P."/>
            <person name="Grigoriev I."/>
        </authorList>
    </citation>
    <scope>NUCLEOTIDE SEQUENCE</scope>
    <source>
        <strain evidence="2">CBS 130266</strain>
    </source>
</reference>
<dbReference type="OrthoDB" id="2157530at2759"/>
<keyword evidence="3" id="KW-1185">Reference proteome</keyword>
<feature type="non-terminal residue" evidence="2">
    <location>
        <position position="1"/>
    </location>
</feature>
<feature type="non-terminal residue" evidence="2">
    <location>
        <position position="130"/>
    </location>
</feature>
<dbReference type="InterPro" id="IPR052895">
    <property type="entry name" value="HetReg/Transcr_Mod"/>
</dbReference>
<evidence type="ECO:0000313" key="3">
    <source>
        <dbReference type="Proteomes" id="UP000800235"/>
    </source>
</evidence>
<dbReference type="Pfam" id="PF06985">
    <property type="entry name" value="HET"/>
    <property type="match status" value="1"/>
</dbReference>
<dbReference type="EMBL" id="MU007056">
    <property type="protein sequence ID" value="KAF2428048.1"/>
    <property type="molecule type" value="Genomic_DNA"/>
</dbReference>
<evidence type="ECO:0000259" key="1">
    <source>
        <dbReference type="Pfam" id="PF06985"/>
    </source>
</evidence>
<evidence type="ECO:0000313" key="2">
    <source>
        <dbReference type="EMBL" id="KAF2428048.1"/>
    </source>
</evidence>
<dbReference type="InterPro" id="IPR010730">
    <property type="entry name" value="HET"/>
</dbReference>
<accession>A0A9P4TWC3</accession>
<comment type="caution">
    <text evidence="2">The sequence shown here is derived from an EMBL/GenBank/DDBJ whole genome shotgun (WGS) entry which is preliminary data.</text>
</comment>
<dbReference type="Proteomes" id="UP000800235">
    <property type="component" value="Unassembled WGS sequence"/>
</dbReference>
<organism evidence="2 3">
    <name type="scientific">Tothia fuscella</name>
    <dbReference type="NCBI Taxonomy" id="1048955"/>
    <lineage>
        <taxon>Eukaryota</taxon>
        <taxon>Fungi</taxon>
        <taxon>Dikarya</taxon>
        <taxon>Ascomycota</taxon>
        <taxon>Pezizomycotina</taxon>
        <taxon>Dothideomycetes</taxon>
        <taxon>Pleosporomycetidae</taxon>
        <taxon>Venturiales</taxon>
        <taxon>Cylindrosympodiaceae</taxon>
        <taxon>Tothia</taxon>
    </lineage>
</organism>
<proteinExistence type="predicted"/>
<gene>
    <name evidence="2" type="ORF">EJ08DRAFT_567797</name>
</gene>
<sequence length="130" mass="15502">YKFQPLCFPHEIRLLHFEKRISGNIHCQIQHIRLSAIYTLKYEYEALSYAWGSKVSPRPIYVNNEAHLASKILYTALENLHFDHDRNQYRILWVDAICINQQDNVERNQQVKEIGTIYSKARRTLIWVGK</sequence>
<name>A0A9P4TWC3_9PEZI</name>
<dbReference type="PANTHER" id="PTHR24148:SF64">
    <property type="entry name" value="HETEROKARYON INCOMPATIBILITY DOMAIN-CONTAINING PROTEIN"/>
    <property type="match status" value="1"/>
</dbReference>
<dbReference type="PANTHER" id="PTHR24148">
    <property type="entry name" value="ANKYRIN REPEAT DOMAIN-CONTAINING PROTEIN 39 HOMOLOG-RELATED"/>
    <property type="match status" value="1"/>
</dbReference>